<feature type="transmembrane region" description="Helical" evidence="7">
    <location>
        <begin position="191"/>
        <end position="213"/>
    </location>
</feature>
<keyword evidence="9" id="KW-0762">Sugar transport</keyword>
<feature type="transmembrane region" description="Helical" evidence="7">
    <location>
        <begin position="20"/>
        <end position="39"/>
    </location>
</feature>
<dbReference type="CDD" id="cd06261">
    <property type="entry name" value="TM_PBP2"/>
    <property type="match status" value="1"/>
</dbReference>
<dbReference type="GO" id="GO:0055085">
    <property type="term" value="P:transmembrane transport"/>
    <property type="evidence" value="ECO:0007669"/>
    <property type="project" value="InterPro"/>
</dbReference>
<sequence length="283" mass="31568">MLQLRSSLGPSGQIIKRLVWALLTVCILAVILAPLYMLIKYSLHTSVVSPGTPLPLWPTAPTLNNFRYVLNDRAIIRVIQNSLFIAVNTVLLTLSLGLPAGYVLARYRIPFRKIFLILIISVRLFPDISSVIPITSFFISINLYSSPYAVIFAHTLLSLPYIIFISMFAFEMIPRDIEEQALVMGAGRMSIFIKILVPMIIPSIVVCSVYTFLLSWDEFIFAHYLLGGGSTKTLTLYLADLLQSAPRQNIHAAISVIVSVPVIIFTYVIQRYMAQSIVTGAVK</sequence>
<protein>
    <submittedName>
        <fullName evidence="9">ABC-type sugar transport system, permease component</fullName>
    </submittedName>
</protein>
<keyword evidence="3" id="KW-1003">Cell membrane</keyword>
<dbReference type="PROSITE" id="PS50928">
    <property type="entry name" value="ABC_TM1"/>
    <property type="match status" value="1"/>
</dbReference>
<organism evidence="9 10">
    <name type="scientific">Chitinivibrio alkaliphilus ACht1</name>
    <dbReference type="NCBI Taxonomy" id="1313304"/>
    <lineage>
        <taxon>Bacteria</taxon>
        <taxon>Pseudomonadati</taxon>
        <taxon>Fibrobacterota</taxon>
        <taxon>Chitinivibrionia</taxon>
        <taxon>Chitinivibrionales</taxon>
        <taxon>Chitinivibrionaceae</taxon>
        <taxon>Chitinivibrio</taxon>
    </lineage>
</organism>
<comment type="subcellular location">
    <subcellularLocation>
        <location evidence="1 7">Cell membrane</location>
        <topology evidence="1 7">Multi-pass membrane protein</topology>
    </subcellularLocation>
</comment>
<keyword evidence="2 7" id="KW-0813">Transport</keyword>
<dbReference type="STRING" id="1313304.CALK_1444"/>
<comment type="similarity">
    <text evidence="7">Belongs to the binding-protein-dependent transport system permease family.</text>
</comment>
<dbReference type="eggNOG" id="COG0395">
    <property type="taxonomic scope" value="Bacteria"/>
</dbReference>
<dbReference type="Gene3D" id="1.10.3720.10">
    <property type="entry name" value="MetI-like"/>
    <property type="match status" value="1"/>
</dbReference>
<evidence type="ECO:0000313" key="10">
    <source>
        <dbReference type="Proteomes" id="UP000017148"/>
    </source>
</evidence>
<evidence type="ECO:0000256" key="5">
    <source>
        <dbReference type="ARBA" id="ARBA00022989"/>
    </source>
</evidence>
<keyword evidence="5 7" id="KW-1133">Transmembrane helix</keyword>
<evidence type="ECO:0000256" key="6">
    <source>
        <dbReference type="ARBA" id="ARBA00023136"/>
    </source>
</evidence>
<dbReference type="PANTHER" id="PTHR32243:SF18">
    <property type="entry name" value="INNER MEMBRANE ABC TRANSPORTER PERMEASE PROTEIN YCJP"/>
    <property type="match status" value="1"/>
</dbReference>
<evidence type="ECO:0000313" key="9">
    <source>
        <dbReference type="EMBL" id="ERP31581.1"/>
    </source>
</evidence>
<gene>
    <name evidence="9" type="ORF">CALK_1444</name>
</gene>
<evidence type="ECO:0000256" key="1">
    <source>
        <dbReference type="ARBA" id="ARBA00004651"/>
    </source>
</evidence>
<dbReference type="InterPro" id="IPR050901">
    <property type="entry name" value="BP-dep_ABC_trans_perm"/>
</dbReference>
<feature type="transmembrane region" description="Helical" evidence="7">
    <location>
        <begin position="147"/>
        <end position="170"/>
    </location>
</feature>
<dbReference type="GO" id="GO:0005886">
    <property type="term" value="C:plasma membrane"/>
    <property type="evidence" value="ECO:0007669"/>
    <property type="project" value="UniProtKB-SubCell"/>
</dbReference>
<keyword evidence="10" id="KW-1185">Reference proteome</keyword>
<comment type="caution">
    <text evidence="9">The sequence shown here is derived from an EMBL/GenBank/DDBJ whole genome shotgun (WGS) entry which is preliminary data.</text>
</comment>
<feature type="transmembrane region" description="Helical" evidence="7">
    <location>
        <begin position="250"/>
        <end position="269"/>
    </location>
</feature>
<keyword evidence="6 7" id="KW-0472">Membrane</keyword>
<keyword evidence="4 7" id="KW-0812">Transmembrane</keyword>
<feature type="transmembrane region" description="Helical" evidence="7">
    <location>
        <begin position="83"/>
        <end position="104"/>
    </location>
</feature>
<dbReference type="Proteomes" id="UP000017148">
    <property type="component" value="Unassembled WGS sequence"/>
</dbReference>
<dbReference type="SUPFAM" id="SSF161098">
    <property type="entry name" value="MetI-like"/>
    <property type="match status" value="1"/>
</dbReference>
<dbReference type="OrthoDB" id="42677at2"/>
<dbReference type="Pfam" id="PF00528">
    <property type="entry name" value="BPD_transp_1"/>
    <property type="match status" value="1"/>
</dbReference>
<dbReference type="AlphaFoldDB" id="U7D7M7"/>
<evidence type="ECO:0000256" key="3">
    <source>
        <dbReference type="ARBA" id="ARBA00022475"/>
    </source>
</evidence>
<feature type="domain" description="ABC transmembrane type-1" evidence="8">
    <location>
        <begin position="79"/>
        <end position="269"/>
    </location>
</feature>
<proteinExistence type="inferred from homology"/>
<evidence type="ECO:0000259" key="8">
    <source>
        <dbReference type="PROSITE" id="PS50928"/>
    </source>
</evidence>
<dbReference type="InterPro" id="IPR000515">
    <property type="entry name" value="MetI-like"/>
</dbReference>
<evidence type="ECO:0000256" key="4">
    <source>
        <dbReference type="ARBA" id="ARBA00022692"/>
    </source>
</evidence>
<dbReference type="RefSeq" id="WP_022636900.1">
    <property type="nucleotide sequence ID" value="NZ_ASJR01000011.1"/>
</dbReference>
<evidence type="ECO:0000256" key="7">
    <source>
        <dbReference type="RuleBase" id="RU363032"/>
    </source>
</evidence>
<dbReference type="PANTHER" id="PTHR32243">
    <property type="entry name" value="MALTOSE TRANSPORT SYSTEM PERMEASE-RELATED"/>
    <property type="match status" value="1"/>
</dbReference>
<reference evidence="9 10" key="1">
    <citation type="journal article" date="2013" name="Environ. Microbiol.">
        <title>Genome analysis of Chitinivibrio alkaliphilus gen. nov., sp. nov., a novel extremely haloalkaliphilic anaerobic chitinolytic bacterium from the candidate phylum Termite Group 3.</title>
        <authorList>
            <person name="Sorokin D.Y."/>
            <person name="Gumerov V.M."/>
            <person name="Rakitin A.L."/>
            <person name="Beletsky A.V."/>
            <person name="Damste J.S."/>
            <person name="Muyzer G."/>
            <person name="Mardanov A.V."/>
            <person name="Ravin N.V."/>
        </authorList>
    </citation>
    <scope>NUCLEOTIDE SEQUENCE [LARGE SCALE GENOMIC DNA]</scope>
    <source>
        <strain evidence="9 10">ACht1</strain>
    </source>
</reference>
<dbReference type="EMBL" id="ASJR01000011">
    <property type="protein sequence ID" value="ERP31581.1"/>
    <property type="molecule type" value="Genomic_DNA"/>
</dbReference>
<name>U7D7M7_9BACT</name>
<feature type="transmembrane region" description="Helical" evidence="7">
    <location>
        <begin position="116"/>
        <end position="141"/>
    </location>
</feature>
<dbReference type="InterPro" id="IPR035906">
    <property type="entry name" value="MetI-like_sf"/>
</dbReference>
<accession>U7D7M7</accession>
<evidence type="ECO:0000256" key="2">
    <source>
        <dbReference type="ARBA" id="ARBA00022448"/>
    </source>
</evidence>